<gene>
    <name evidence="1" type="ORF">J2X26_003114</name>
</gene>
<comment type="caution">
    <text evidence="1">The sequence shown here is derived from an EMBL/GenBank/DDBJ whole genome shotgun (WGS) entry which is preliminary data.</text>
</comment>
<proteinExistence type="predicted"/>
<accession>A0ABU0EHN9</accession>
<evidence type="ECO:0000313" key="2">
    <source>
        <dbReference type="Proteomes" id="UP001239626"/>
    </source>
</evidence>
<dbReference type="InterPro" id="IPR012467">
    <property type="entry name" value="DUF1684"/>
</dbReference>
<keyword evidence="2" id="KW-1185">Reference proteome</keyword>
<sequence>MTTLAIDPTADLLRWRSDREDVLRQPHGWLSPVGLYALTATPRSIPGFPGQWSTDGADALVETDAADAVTDPQSREALVGSWRRTVGEGLSTLVAAYVPAGRDDEDRLVVELVRRTGRLYLRVRDPRAAARTGFNGVPTHPYDPSWVVDVPVRWYDEPVEVTVGAAQHGLVHHVRLVGEIDVERDGVQHTLRVSGGHNPGSVTVLFSDEAEDLAPWRVVSVDVADRAAGTLRVDLNRTVNLPYAFSDFGTCPAPVEGNHLPFAVTAGERDPRGRAS</sequence>
<dbReference type="RefSeq" id="WP_307493609.1">
    <property type="nucleotide sequence ID" value="NZ_JAUSVB010000004.1"/>
</dbReference>
<protein>
    <submittedName>
        <fullName evidence="1">Uncharacterized protein (DUF1684 family)</fullName>
    </submittedName>
</protein>
<dbReference type="PANTHER" id="PTHR41913:SF1">
    <property type="entry name" value="DUF1684 DOMAIN-CONTAINING PROTEIN"/>
    <property type="match status" value="1"/>
</dbReference>
<dbReference type="EMBL" id="JAUSVB010000004">
    <property type="protein sequence ID" value="MDQ0374787.1"/>
    <property type="molecule type" value="Genomic_DNA"/>
</dbReference>
<name>A0ABU0EHN9_9CELL</name>
<evidence type="ECO:0000313" key="1">
    <source>
        <dbReference type="EMBL" id="MDQ0374787.1"/>
    </source>
</evidence>
<reference evidence="1 2" key="1">
    <citation type="submission" date="2023-07" db="EMBL/GenBank/DDBJ databases">
        <title>Sorghum-associated microbial communities from plants grown in Nebraska, USA.</title>
        <authorList>
            <person name="Schachtman D."/>
        </authorList>
    </citation>
    <scope>NUCLEOTIDE SEQUENCE [LARGE SCALE GENOMIC DNA]</scope>
    <source>
        <strain evidence="1 2">BE332</strain>
    </source>
</reference>
<organism evidence="1 2">
    <name type="scientific">Cellulomonas humilata</name>
    <dbReference type="NCBI Taxonomy" id="144055"/>
    <lineage>
        <taxon>Bacteria</taxon>
        <taxon>Bacillati</taxon>
        <taxon>Actinomycetota</taxon>
        <taxon>Actinomycetes</taxon>
        <taxon>Micrococcales</taxon>
        <taxon>Cellulomonadaceae</taxon>
        <taxon>Cellulomonas</taxon>
    </lineage>
</organism>
<dbReference type="PANTHER" id="PTHR41913">
    <property type="entry name" value="DUF1684 DOMAIN-CONTAINING PROTEIN"/>
    <property type="match status" value="1"/>
</dbReference>
<dbReference type="Proteomes" id="UP001239626">
    <property type="component" value="Unassembled WGS sequence"/>
</dbReference>
<dbReference type="Pfam" id="PF07920">
    <property type="entry name" value="DUF1684"/>
    <property type="match status" value="1"/>
</dbReference>